<name>A0A645HH93_9ZZZZ</name>
<proteinExistence type="predicted"/>
<dbReference type="AlphaFoldDB" id="A0A645HH93"/>
<dbReference type="Pfam" id="PF01609">
    <property type="entry name" value="DDE_Tnp_1"/>
    <property type="match status" value="1"/>
</dbReference>
<reference evidence="3" key="1">
    <citation type="submission" date="2019-08" db="EMBL/GenBank/DDBJ databases">
        <authorList>
            <person name="Kucharzyk K."/>
            <person name="Murdoch R.W."/>
            <person name="Higgins S."/>
            <person name="Loffler F."/>
        </authorList>
    </citation>
    <scope>NUCLEOTIDE SEQUENCE</scope>
</reference>
<keyword evidence="1" id="KW-1133">Transmembrane helix</keyword>
<organism evidence="3">
    <name type="scientific">bioreactor metagenome</name>
    <dbReference type="NCBI Taxonomy" id="1076179"/>
    <lineage>
        <taxon>unclassified sequences</taxon>
        <taxon>metagenomes</taxon>
        <taxon>ecological metagenomes</taxon>
    </lineage>
</organism>
<dbReference type="SUPFAM" id="SSF53098">
    <property type="entry name" value="Ribonuclease H-like"/>
    <property type="match status" value="1"/>
</dbReference>
<sequence length="172" mass="19869">MKNLVFDKDTGEIVTAKQIPVFDAKKLQEEERFDGYYAIITSELDKSDEEVIEIYRGLWRIEECFKVTKSDLKSRPVYVSRHDHINAHFLICFISLMIVRLLALRLGNQYSISCIVESLNKVTCVPLEENWYAFHYTNEITEAIKASLGIDFGYKYLSLGDIKKIIGSTKKS</sequence>
<dbReference type="GO" id="GO:0006313">
    <property type="term" value="P:DNA transposition"/>
    <property type="evidence" value="ECO:0007669"/>
    <property type="project" value="InterPro"/>
</dbReference>
<keyword evidence="1" id="KW-0812">Transmembrane</keyword>
<protein>
    <recommendedName>
        <fullName evidence="2">Transposase IS4-like domain-containing protein</fullName>
    </recommendedName>
</protein>
<evidence type="ECO:0000259" key="2">
    <source>
        <dbReference type="Pfam" id="PF01609"/>
    </source>
</evidence>
<dbReference type="InterPro" id="IPR002559">
    <property type="entry name" value="Transposase_11"/>
</dbReference>
<keyword evidence="1" id="KW-0472">Membrane</keyword>
<dbReference type="EMBL" id="VSSQ01093636">
    <property type="protein sequence ID" value="MPN38415.1"/>
    <property type="molecule type" value="Genomic_DNA"/>
</dbReference>
<dbReference type="InterPro" id="IPR012337">
    <property type="entry name" value="RNaseH-like_sf"/>
</dbReference>
<dbReference type="GO" id="GO:0004803">
    <property type="term" value="F:transposase activity"/>
    <property type="evidence" value="ECO:0007669"/>
    <property type="project" value="InterPro"/>
</dbReference>
<gene>
    <name evidence="3" type="ORF">SDC9_185939</name>
</gene>
<evidence type="ECO:0000313" key="3">
    <source>
        <dbReference type="EMBL" id="MPN38415.1"/>
    </source>
</evidence>
<dbReference type="GO" id="GO:0003677">
    <property type="term" value="F:DNA binding"/>
    <property type="evidence" value="ECO:0007669"/>
    <property type="project" value="InterPro"/>
</dbReference>
<accession>A0A645HH93</accession>
<evidence type="ECO:0000256" key="1">
    <source>
        <dbReference type="SAM" id="Phobius"/>
    </source>
</evidence>
<feature type="transmembrane region" description="Helical" evidence="1">
    <location>
        <begin position="85"/>
        <end position="103"/>
    </location>
</feature>
<comment type="caution">
    <text evidence="3">The sequence shown here is derived from an EMBL/GenBank/DDBJ whole genome shotgun (WGS) entry which is preliminary data.</text>
</comment>
<feature type="domain" description="Transposase IS4-like" evidence="2">
    <location>
        <begin position="8"/>
        <end position="98"/>
    </location>
</feature>